<dbReference type="AlphaFoldDB" id="A0A1Z5TCT8"/>
<keyword evidence="2" id="KW-1185">Reference proteome</keyword>
<gene>
    <name evidence="1" type="ORF">BTJ68_08104</name>
</gene>
<dbReference type="Proteomes" id="UP000194280">
    <property type="component" value="Unassembled WGS sequence"/>
</dbReference>
<evidence type="ECO:0000313" key="2">
    <source>
        <dbReference type="Proteomes" id="UP000194280"/>
    </source>
</evidence>
<dbReference type="InParanoid" id="A0A1Z5TCT8"/>
<dbReference type="VEuPathDB" id="FungiDB:BTJ68_08104"/>
<dbReference type="OrthoDB" id="3931376at2759"/>
<sequence length="198" mass="21250">MGQVSLLNVEYTAPLSLIPGLGVDKAHRVIDRDLVASSKWITAKLARWSGDDVSTTPQLEVMGDGKSVSNYVAVHHGKTPSAKLSELFDACKLADFLINEHAENAIMKSVNMLGSDRGSIDGNDVDYVIEYMPTSLSGILCEVLHGLRDEKRATGRPSGSSAGGGVSLSFCHFAKPSNKGLIVSSIFSYTNYLPELMC</sequence>
<reference evidence="1 2" key="1">
    <citation type="submission" date="2017-01" db="EMBL/GenBank/DDBJ databases">
        <title>The recent genome duplication of the halophilic yeast Hortaea werneckii: insights from long-read sequencing.</title>
        <authorList>
            <person name="Sinha S."/>
            <person name="Flibotte S."/>
            <person name="Neira M."/>
            <person name="Lenassi M."/>
            <person name="Gostincar C."/>
            <person name="Stajich J.E."/>
            <person name="Nislow C.E."/>
        </authorList>
    </citation>
    <scope>NUCLEOTIDE SEQUENCE [LARGE SCALE GENOMIC DNA]</scope>
    <source>
        <strain evidence="1 2">EXF-2000</strain>
    </source>
</reference>
<dbReference type="EMBL" id="MUNK01000069">
    <property type="protein sequence ID" value="OTA33820.1"/>
    <property type="molecule type" value="Genomic_DNA"/>
</dbReference>
<comment type="caution">
    <text evidence="1">The sequence shown here is derived from an EMBL/GenBank/DDBJ whole genome shotgun (WGS) entry which is preliminary data.</text>
</comment>
<evidence type="ECO:0000313" key="1">
    <source>
        <dbReference type="EMBL" id="OTA33820.1"/>
    </source>
</evidence>
<organism evidence="1 2">
    <name type="scientific">Hortaea werneckii EXF-2000</name>
    <dbReference type="NCBI Taxonomy" id="1157616"/>
    <lineage>
        <taxon>Eukaryota</taxon>
        <taxon>Fungi</taxon>
        <taxon>Dikarya</taxon>
        <taxon>Ascomycota</taxon>
        <taxon>Pezizomycotina</taxon>
        <taxon>Dothideomycetes</taxon>
        <taxon>Dothideomycetidae</taxon>
        <taxon>Mycosphaerellales</taxon>
        <taxon>Teratosphaeriaceae</taxon>
        <taxon>Hortaea</taxon>
    </lineage>
</organism>
<name>A0A1Z5TCT8_HORWE</name>
<proteinExistence type="predicted"/>
<accession>A0A1Z5TCT8</accession>
<protein>
    <submittedName>
        <fullName evidence="1">Uncharacterized protein</fullName>
    </submittedName>
</protein>